<sequence>MRFSRMFPTIAAAAIGLSTFVNSAAIEERAANSAVVVVQHLAALSTSTAYSTSEVTVWACDSTVTDCPADSSTSLVSVVTSVVPFSTTICPLTVTSVSTSGVPGTNSGPLSTVTVSSSSGTFYTIPAPSAASNVSSVTGSQSASGPSSTGVVTLHSTITSMSTVTVSTSGSLLSSPLTGTLVNATQASLTGTAPSISYQPPGVATTLSSTEVSPFGSTAYGTGAVTSSTNGTMVTPTLPSSTESIVPFTGAAEGRDYKRMVVCMVVAVGSAVLFI</sequence>
<dbReference type="STRING" id="112498.A0A2D3VGP3"/>
<dbReference type="Proteomes" id="UP000225277">
    <property type="component" value="Unassembled WGS sequence"/>
</dbReference>
<gene>
    <name evidence="3" type="ORF">RCC_09043</name>
</gene>
<dbReference type="RefSeq" id="XP_023630055.1">
    <property type="nucleotide sequence ID" value="XM_023774287.1"/>
</dbReference>
<name>A0A2D3VGP3_9PEZI</name>
<proteinExistence type="predicted"/>
<dbReference type="GeneID" id="35604121"/>
<dbReference type="AlphaFoldDB" id="A0A2D3VGP3"/>
<evidence type="ECO:0000313" key="3">
    <source>
        <dbReference type="EMBL" id="CZT23331.1"/>
    </source>
</evidence>
<feature type="signal peptide" evidence="2">
    <location>
        <begin position="1"/>
        <end position="23"/>
    </location>
</feature>
<reference evidence="3 4" key="1">
    <citation type="submission" date="2016-03" db="EMBL/GenBank/DDBJ databases">
        <authorList>
            <person name="Ploux O."/>
        </authorList>
    </citation>
    <scope>NUCLEOTIDE SEQUENCE [LARGE SCALE GENOMIC DNA]</scope>
    <source>
        <strain evidence="3 4">URUG2</strain>
    </source>
</reference>
<evidence type="ECO:0000313" key="4">
    <source>
        <dbReference type="Proteomes" id="UP000225277"/>
    </source>
</evidence>
<feature type="compositionally biased region" description="Polar residues" evidence="1">
    <location>
        <begin position="138"/>
        <end position="151"/>
    </location>
</feature>
<keyword evidence="2" id="KW-0732">Signal</keyword>
<feature type="region of interest" description="Disordered" evidence="1">
    <location>
        <begin position="130"/>
        <end position="151"/>
    </location>
</feature>
<dbReference type="EMBL" id="FJUY01000016">
    <property type="protein sequence ID" value="CZT23331.1"/>
    <property type="molecule type" value="Genomic_DNA"/>
</dbReference>
<organism evidence="3 4">
    <name type="scientific">Ramularia collo-cygni</name>
    <dbReference type="NCBI Taxonomy" id="112498"/>
    <lineage>
        <taxon>Eukaryota</taxon>
        <taxon>Fungi</taxon>
        <taxon>Dikarya</taxon>
        <taxon>Ascomycota</taxon>
        <taxon>Pezizomycotina</taxon>
        <taxon>Dothideomycetes</taxon>
        <taxon>Dothideomycetidae</taxon>
        <taxon>Mycosphaerellales</taxon>
        <taxon>Mycosphaerellaceae</taxon>
        <taxon>Ramularia</taxon>
    </lineage>
</organism>
<accession>A0A2D3VGP3</accession>
<keyword evidence="4" id="KW-1185">Reference proteome</keyword>
<evidence type="ECO:0000256" key="2">
    <source>
        <dbReference type="SAM" id="SignalP"/>
    </source>
</evidence>
<evidence type="ECO:0000256" key="1">
    <source>
        <dbReference type="SAM" id="MobiDB-lite"/>
    </source>
</evidence>
<protein>
    <submittedName>
        <fullName evidence="3">Uncharacterized protein</fullName>
    </submittedName>
</protein>
<feature type="chain" id="PRO_5013575319" evidence="2">
    <location>
        <begin position="24"/>
        <end position="275"/>
    </location>
</feature>